<proteinExistence type="predicted"/>
<feature type="compositionally biased region" description="Polar residues" evidence="1">
    <location>
        <begin position="96"/>
        <end position="107"/>
    </location>
</feature>
<evidence type="ECO:0000313" key="2">
    <source>
        <dbReference type="EMBL" id="MED6127382.1"/>
    </source>
</evidence>
<organism evidence="2 3">
    <name type="scientific">Stylosanthes scabra</name>
    <dbReference type="NCBI Taxonomy" id="79078"/>
    <lineage>
        <taxon>Eukaryota</taxon>
        <taxon>Viridiplantae</taxon>
        <taxon>Streptophyta</taxon>
        <taxon>Embryophyta</taxon>
        <taxon>Tracheophyta</taxon>
        <taxon>Spermatophyta</taxon>
        <taxon>Magnoliopsida</taxon>
        <taxon>eudicotyledons</taxon>
        <taxon>Gunneridae</taxon>
        <taxon>Pentapetalae</taxon>
        <taxon>rosids</taxon>
        <taxon>fabids</taxon>
        <taxon>Fabales</taxon>
        <taxon>Fabaceae</taxon>
        <taxon>Papilionoideae</taxon>
        <taxon>50 kb inversion clade</taxon>
        <taxon>dalbergioids sensu lato</taxon>
        <taxon>Dalbergieae</taxon>
        <taxon>Pterocarpus clade</taxon>
        <taxon>Stylosanthes</taxon>
    </lineage>
</organism>
<protein>
    <submittedName>
        <fullName evidence="2">Uncharacterized protein</fullName>
    </submittedName>
</protein>
<sequence length="107" mass="12435">KYQEQAPTLPSLLGRTHHHHHPSRYLSTSSLPILLLLVVAHHHHSYLHLLVFEKFLSLHSGRLGLLEKLDVRPSSRILRQPSKLEPVPEKFDNVRSENPQPMDSQYR</sequence>
<feature type="non-terminal residue" evidence="2">
    <location>
        <position position="1"/>
    </location>
</feature>
<evidence type="ECO:0000313" key="3">
    <source>
        <dbReference type="Proteomes" id="UP001341840"/>
    </source>
</evidence>
<gene>
    <name evidence="2" type="ORF">PIB30_087612</name>
</gene>
<dbReference type="EMBL" id="JASCZI010031759">
    <property type="protein sequence ID" value="MED6127382.1"/>
    <property type="molecule type" value="Genomic_DNA"/>
</dbReference>
<feature type="region of interest" description="Disordered" evidence="1">
    <location>
        <begin position="82"/>
        <end position="107"/>
    </location>
</feature>
<name>A0ABU6RTL8_9FABA</name>
<keyword evidence="3" id="KW-1185">Reference proteome</keyword>
<reference evidence="2 3" key="1">
    <citation type="journal article" date="2023" name="Plants (Basel)">
        <title>Bridging the Gap: Combining Genomics and Transcriptomics Approaches to Understand Stylosanthes scabra, an Orphan Legume from the Brazilian Caatinga.</title>
        <authorList>
            <person name="Ferreira-Neto J.R.C."/>
            <person name="da Silva M.D."/>
            <person name="Binneck E."/>
            <person name="de Melo N.F."/>
            <person name="da Silva R.H."/>
            <person name="de Melo A.L.T.M."/>
            <person name="Pandolfi V."/>
            <person name="Bustamante F.O."/>
            <person name="Brasileiro-Vidal A.C."/>
            <person name="Benko-Iseppon A.M."/>
        </authorList>
    </citation>
    <scope>NUCLEOTIDE SEQUENCE [LARGE SCALE GENOMIC DNA]</scope>
    <source>
        <tissue evidence="2">Leaves</tissue>
    </source>
</reference>
<accession>A0ABU6RTL8</accession>
<dbReference type="Proteomes" id="UP001341840">
    <property type="component" value="Unassembled WGS sequence"/>
</dbReference>
<feature type="compositionally biased region" description="Basic and acidic residues" evidence="1">
    <location>
        <begin position="86"/>
        <end position="95"/>
    </location>
</feature>
<evidence type="ECO:0000256" key="1">
    <source>
        <dbReference type="SAM" id="MobiDB-lite"/>
    </source>
</evidence>
<comment type="caution">
    <text evidence="2">The sequence shown here is derived from an EMBL/GenBank/DDBJ whole genome shotgun (WGS) entry which is preliminary data.</text>
</comment>
<feature type="region of interest" description="Disordered" evidence="1">
    <location>
        <begin position="1"/>
        <end position="21"/>
    </location>
</feature>